<name>A0AA88HBX5_ARTSF</name>
<evidence type="ECO:0000313" key="9">
    <source>
        <dbReference type="EMBL" id="KAK2707539.1"/>
    </source>
</evidence>
<organism evidence="9 10">
    <name type="scientific">Artemia franciscana</name>
    <name type="common">Brine shrimp</name>
    <name type="synonym">Artemia sanfranciscana</name>
    <dbReference type="NCBI Taxonomy" id="6661"/>
    <lineage>
        <taxon>Eukaryota</taxon>
        <taxon>Metazoa</taxon>
        <taxon>Ecdysozoa</taxon>
        <taxon>Arthropoda</taxon>
        <taxon>Crustacea</taxon>
        <taxon>Branchiopoda</taxon>
        <taxon>Anostraca</taxon>
        <taxon>Artemiidae</taxon>
        <taxon>Artemia</taxon>
    </lineage>
</organism>
<evidence type="ECO:0000256" key="5">
    <source>
        <dbReference type="ARBA" id="ARBA00023069"/>
    </source>
</evidence>
<sequence length="246" mass="27535">AMEMQEKASVSRPKSGTSRKSMVGMAASSNPIVDVTSVPFIRQVRPLSRAGRGNSAYDRELFSNIVTGDIEEYFEYLEIFEPEPIDFEPRLCPFVPDYIPSIGSVDPIIKVTKPYGGKEELGILILDEPCLPQSDPAILALQLRSLSQHLNDTNMVVKHVNDIDKESNIINTWIKEVTDLHKANPVPTFRLPESMPSIESLLEPFSPEDTVLLKEEGIPFSLDDCTTEQLFKNICGRYFSDKGDKT</sequence>
<dbReference type="GO" id="GO:0005815">
    <property type="term" value="C:microtubule organizing center"/>
    <property type="evidence" value="ECO:0007669"/>
    <property type="project" value="TreeGrafter"/>
</dbReference>
<feature type="non-terminal residue" evidence="9">
    <location>
        <position position="1"/>
    </location>
</feature>
<evidence type="ECO:0000256" key="4">
    <source>
        <dbReference type="ARBA" id="ARBA00022490"/>
    </source>
</evidence>
<keyword evidence="4" id="KW-0963">Cytoplasm</keyword>
<gene>
    <name evidence="9" type="ORF">QYM36_015296</name>
</gene>
<dbReference type="EMBL" id="JAVRJZ010000019">
    <property type="protein sequence ID" value="KAK2707539.1"/>
    <property type="molecule type" value="Genomic_DNA"/>
</dbReference>
<evidence type="ECO:0000256" key="3">
    <source>
        <dbReference type="ARBA" id="ARBA00017206"/>
    </source>
</evidence>
<keyword evidence="5" id="KW-0969">Cilium</keyword>
<dbReference type="AlphaFoldDB" id="A0AA88HBX5"/>
<dbReference type="PANTHER" id="PTHR13376:SF0">
    <property type="entry name" value="INTRAFLAGELLAR TRANSPORT PROTEIN 46 HOMOLOG"/>
    <property type="match status" value="1"/>
</dbReference>
<dbReference type="GO" id="GO:0042073">
    <property type="term" value="P:intraciliary transport"/>
    <property type="evidence" value="ECO:0007669"/>
    <property type="project" value="InterPro"/>
</dbReference>
<dbReference type="PANTHER" id="PTHR13376">
    <property type="entry name" value="INTRAFLAGELLAR TRANSPORT PROTEIN 46 HOMOLOG"/>
    <property type="match status" value="1"/>
</dbReference>
<evidence type="ECO:0000256" key="8">
    <source>
        <dbReference type="SAM" id="MobiDB-lite"/>
    </source>
</evidence>
<evidence type="ECO:0000256" key="7">
    <source>
        <dbReference type="ARBA" id="ARBA00023273"/>
    </source>
</evidence>
<keyword evidence="6" id="KW-0206">Cytoskeleton</keyword>
<dbReference type="GO" id="GO:0031514">
    <property type="term" value="C:motile cilium"/>
    <property type="evidence" value="ECO:0007669"/>
    <property type="project" value="TreeGrafter"/>
</dbReference>
<dbReference type="InterPro" id="IPR022088">
    <property type="entry name" value="Intraflagellar_transp_cmplxB"/>
</dbReference>
<feature type="region of interest" description="Disordered" evidence="8">
    <location>
        <begin position="1"/>
        <end position="21"/>
    </location>
</feature>
<proteinExistence type="inferred from homology"/>
<keyword evidence="10" id="KW-1185">Reference proteome</keyword>
<keyword evidence="7" id="KW-0966">Cell projection</keyword>
<accession>A0AA88HBX5</accession>
<evidence type="ECO:0000256" key="1">
    <source>
        <dbReference type="ARBA" id="ARBA00004120"/>
    </source>
</evidence>
<comment type="caution">
    <text evidence="9">The sequence shown here is derived from an EMBL/GenBank/DDBJ whole genome shotgun (WGS) entry which is preliminary data.</text>
</comment>
<protein>
    <recommendedName>
        <fullName evidence="3">Intraflagellar transport protein 46 homolog</fullName>
    </recommendedName>
</protein>
<evidence type="ECO:0000256" key="2">
    <source>
        <dbReference type="ARBA" id="ARBA00007700"/>
    </source>
</evidence>
<comment type="subcellular location">
    <subcellularLocation>
        <location evidence="1">Cytoplasm</location>
        <location evidence="1">Cytoskeleton</location>
        <location evidence="1">Cilium basal body</location>
    </subcellularLocation>
</comment>
<dbReference type="Proteomes" id="UP001187531">
    <property type="component" value="Unassembled WGS sequence"/>
</dbReference>
<evidence type="ECO:0000256" key="6">
    <source>
        <dbReference type="ARBA" id="ARBA00023212"/>
    </source>
</evidence>
<reference evidence="9" key="1">
    <citation type="submission" date="2023-07" db="EMBL/GenBank/DDBJ databases">
        <title>Chromosome-level genome assembly of Artemia franciscana.</title>
        <authorList>
            <person name="Jo E."/>
        </authorList>
    </citation>
    <scope>NUCLEOTIDE SEQUENCE</scope>
    <source>
        <tissue evidence="9">Whole body</tissue>
    </source>
</reference>
<dbReference type="GO" id="GO:0060271">
    <property type="term" value="P:cilium assembly"/>
    <property type="evidence" value="ECO:0007669"/>
    <property type="project" value="TreeGrafter"/>
</dbReference>
<comment type="similarity">
    <text evidence="2">Belongs to the IFT46 family.</text>
</comment>
<dbReference type="GO" id="GO:0030992">
    <property type="term" value="C:intraciliary transport particle B"/>
    <property type="evidence" value="ECO:0007669"/>
    <property type="project" value="TreeGrafter"/>
</dbReference>
<evidence type="ECO:0000313" key="10">
    <source>
        <dbReference type="Proteomes" id="UP001187531"/>
    </source>
</evidence>
<dbReference type="Pfam" id="PF12317">
    <property type="entry name" value="IFT46_B_C"/>
    <property type="match status" value="1"/>
</dbReference>